<dbReference type="AlphaFoldDB" id="A0A0D6HE49"/>
<dbReference type="EMBL" id="CAIGXB010000018">
    <property type="protein sequence ID" value="CAC5811808.1"/>
    <property type="molecule type" value="Genomic_DNA"/>
</dbReference>
<dbReference type="Proteomes" id="UP000442696">
    <property type="component" value="Unassembled WGS sequence"/>
</dbReference>
<keyword evidence="1" id="KW-0472">Membrane</keyword>
<dbReference type="Proteomes" id="UP000442782">
    <property type="component" value="Unassembled WGS sequence"/>
</dbReference>
<dbReference type="EMBL" id="LALJ01000011">
    <property type="protein sequence ID" value="KMR36746.1"/>
    <property type="molecule type" value="Genomic_DNA"/>
</dbReference>
<evidence type="ECO:0000313" key="19">
    <source>
        <dbReference type="EMBL" id="NUY11857.1"/>
    </source>
</evidence>
<feature type="transmembrane region" description="Helical" evidence="1">
    <location>
        <begin position="73"/>
        <end position="95"/>
    </location>
</feature>
<dbReference type="EMBL" id="RQTC01000311">
    <property type="protein sequence ID" value="RZH90723.1"/>
    <property type="molecule type" value="Genomic_DNA"/>
</dbReference>
<reference evidence="15" key="9">
    <citation type="journal article" date="2021" name="Front Med (Lausanne)">
        <title>The Prevalence and Determinants of Fusidic Acid Resistance Among Methicillin-Resistant Staphylococcus aureus Clinical Isolates in China.</title>
        <authorList>
            <person name="Zhao H."/>
            <person name="Wang X."/>
            <person name="Wang B."/>
            <person name="Xu Y."/>
            <person name="Rao L."/>
            <person name="Wan B."/>
            <person name="Guo Y."/>
            <person name="Wu X."/>
            <person name="Yu J."/>
            <person name="Chen L."/>
            <person name="Li M."/>
            <person name="Yu F."/>
        </authorList>
    </citation>
    <scope>NUCLEOTIDE SEQUENCE</scope>
    <source>
        <strain evidence="15">NC-4</strain>
    </source>
</reference>
<name>A0A0D6HE49_STAAU</name>
<dbReference type="Proteomes" id="UP000507112">
    <property type="component" value="Unassembled WGS sequence"/>
</dbReference>
<protein>
    <submittedName>
        <fullName evidence="4">CAAX amino terminal protease</fullName>
    </submittedName>
    <submittedName>
        <fullName evidence="14">CAAX protease</fullName>
    </submittedName>
    <submittedName>
        <fullName evidence="3 15">CPBP family intramembrane metalloprotease</fullName>
    </submittedName>
</protein>
<dbReference type="Proteomes" id="UP000294017">
    <property type="component" value="Unassembled WGS sequence"/>
</dbReference>
<dbReference type="SMR" id="A0A0D6HE49"/>
<accession>A0A0D6HE49</accession>
<evidence type="ECO:0000313" key="16">
    <source>
        <dbReference type="EMBL" id="MVK36249.1"/>
    </source>
</evidence>
<evidence type="ECO:0000313" key="29">
    <source>
        <dbReference type="Proteomes" id="UP000442782"/>
    </source>
</evidence>
<dbReference type="Proteomes" id="UP000478867">
    <property type="component" value="Unassembled WGS sequence"/>
</dbReference>
<dbReference type="EMBL" id="WPXC01000009">
    <property type="protein sequence ID" value="MVM09896.1"/>
    <property type="molecule type" value="Genomic_DNA"/>
</dbReference>
<reference evidence="15" key="10">
    <citation type="submission" date="2023-08" db="EMBL/GenBank/DDBJ databases">
        <authorList>
            <person name="Zhao H."/>
            <person name="Wang X."/>
        </authorList>
    </citation>
    <scope>NUCLEOTIDE SEQUENCE</scope>
    <source>
        <strain evidence="15">NC-4</strain>
    </source>
</reference>
<dbReference type="EMBL" id="CAIIGD010000009">
    <property type="protein sequence ID" value="CAC8228733.1"/>
    <property type="molecule type" value="Genomic_DNA"/>
</dbReference>
<dbReference type="PANTHER" id="PTHR36435:SF1">
    <property type="entry name" value="CAAX AMINO TERMINAL PROTEASE FAMILY PROTEIN"/>
    <property type="match status" value="1"/>
</dbReference>
<keyword evidence="1" id="KW-0812">Transmembrane</keyword>
<dbReference type="EMBL" id="UAUZ02000004">
    <property type="protein sequence ID" value="CAD7355039.1"/>
    <property type="molecule type" value="Genomic_DNA"/>
</dbReference>
<dbReference type="EMBL" id="LR133917">
    <property type="protein sequence ID" value="VDY48615.1"/>
    <property type="molecule type" value="Genomic_DNA"/>
</dbReference>
<dbReference type="EMBL" id="CACUNS010000029">
    <property type="protein sequence ID" value="CAA6134358.1"/>
    <property type="molecule type" value="Genomic_DNA"/>
</dbReference>
<feature type="domain" description="CAAX prenyl protease 2/Lysostaphin resistance protein A-like" evidence="2">
    <location>
        <begin position="115"/>
        <end position="203"/>
    </location>
</feature>
<evidence type="ECO:0000256" key="1">
    <source>
        <dbReference type="SAM" id="Phobius"/>
    </source>
</evidence>
<evidence type="ECO:0000313" key="24">
    <source>
        <dbReference type="Proteomes" id="UP000217245"/>
    </source>
</evidence>
<feature type="transmembrane region" description="Helical" evidence="1">
    <location>
        <begin position="146"/>
        <end position="161"/>
    </location>
</feature>
<dbReference type="EMBL" id="JAAFLG010000038">
    <property type="protein sequence ID" value="NDP57457.1"/>
    <property type="molecule type" value="Genomic_DNA"/>
</dbReference>
<dbReference type="Proteomes" id="UP000459586">
    <property type="component" value="Unassembled WGS sequence"/>
</dbReference>
<reference evidence="35 36" key="5">
    <citation type="submission" date="2019-11" db="EMBL/GenBank/DDBJ databases">
        <title>Implementation of targeted gown and glove precautions to prevent Staphylococcus aureus acquisition in community-based nursing homes.</title>
        <authorList>
            <person name="Stine O.C."/>
        </authorList>
    </citation>
    <scope>NUCLEOTIDE SEQUENCE [LARGE SCALE GENOMIC DNA]</scope>
    <source>
        <strain evidence="17 36">S_1081.LBCF.DN</strain>
        <strain evidence="16 35">S_2062.LAUP.DI</strain>
    </source>
</reference>
<keyword evidence="3" id="KW-0482">Metalloprotease</keyword>
<reference evidence="26 27" key="4">
    <citation type="submission" date="2018-11" db="EMBL/GenBank/DDBJ databases">
        <title>Genomic profiling of Staphylococcus species from a Poultry farm system in KwaZulu-Natal, South Africa.</title>
        <authorList>
            <person name="Amoako D.G."/>
            <person name="Somboro A.M."/>
            <person name="Abia A.L.K."/>
            <person name="Bester L.A."/>
            <person name="Essack S.Y."/>
        </authorList>
    </citation>
    <scope>NUCLEOTIDE SEQUENCE [LARGE SCALE GENOMIC DNA]</scope>
    <source>
        <strain evidence="21 27">SA12</strain>
        <strain evidence="20 26">SA9</strain>
    </source>
</reference>
<dbReference type="Proteomes" id="UP000254116">
    <property type="component" value="Unassembled WGS sequence"/>
</dbReference>
<proteinExistence type="predicted"/>
<evidence type="ECO:0000313" key="7">
    <source>
        <dbReference type="EMBL" id="CAA4700099.1"/>
    </source>
</evidence>
<evidence type="ECO:0000313" key="26">
    <source>
        <dbReference type="Proteomes" id="UP000293434"/>
    </source>
</evidence>
<dbReference type="Proteomes" id="UP000217245">
    <property type="component" value="Chromosome"/>
</dbReference>
<evidence type="ECO:0000313" key="23">
    <source>
        <dbReference type="EMBL" id="VDY48615.1"/>
    </source>
</evidence>
<dbReference type="EMBL" id="WPTS01000041">
    <property type="protein sequence ID" value="MVK36249.1"/>
    <property type="molecule type" value="Genomic_DNA"/>
</dbReference>
<dbReference type="Proteomes" id="UP000471199">
    <property type="component" value="Unassembled WGS sequence"/>
</dbReference>
<feature type="transmembrane region" description="Helical" evidence="1">
    <location>
        <begin position="44"/>
        <end position="61"/>
    </location>
</feature>
<evidence type="ECO:0000313" key="25">
    <source>
        <dbReference type="Proteomes" id="UP000254116"/>
    </source>
</evidence>
<dbReference type="EMBL" id="RQTF01000385">
    <property type="protein sequence ID" value="RZI03863.1"/>
    <property type="molecule type" value="Genomic_DNA"/>
</dbReference>
<dbReference type="Proteomes" id="UP000293434">
    <property type="component" value="Unassembled WGS sequence"/>
</dbReference>
<dbReference type="Proteomes" id="UP000280323">
    <property type="component" value="Chromosome"/>
</dbReference>
<dbReference type="InterPro" id="IPR052710">
    <property type="entry name" value="CAAX_protease"/>
</dbReference>
<evidence type="ECO:0000313" key="13">
    <source>
        <dbReference type="EMBL" id="CAD7355039.1"/>
    </source>
</evidence>
<dbReference type="EMBL" id="CP023391">
    <property type="protein sequence ID" value="ATC71888.1"/>
    <property type="molecule type" value="Genomic_DNA"/>
</dbReference>
<dbReference type="EMBL" id="CACTOE010000028">
    <property type="protein sequence ID" value="CAA4165972.1"/>
    <property type="molecule type" value="Genomic_DNA"/>
</dbReference>
<evidence type="ECO:0000313" key="32">
    <source>
        <dbReference type="Proteomes" id="UP000459586"/>
    </source>
</evidence>
<evidence type="ECO:0000313" key="9">
    <source>
        <dbReference type="EMBL" id="CAA6397112.1"/>
    </source>
</evidence>
<evidence type="ECO:0000313" key="39">
    <source>
        <dbReference type="Proteomes" id="UP000507485"/>
    </source>
</evidence>
<evidence type="ECO:0000313" key="17">
    <source>
        <dbReference type="EMBL" id="MVM09896.1"/>
    </source>
</evidence>
<dbReference type="GO" id="GO:0008237">
    <property type="term" value="F:metallopeptidase activity"/>
    <property type="evidence" value="ECO:0007669"/>
    <property type="project" value="UniProtKB-KW"/>
</dbReference>
<evidence type="ECO:0000313" key="37">
    <source>
        <dbReference type="Proteomes" id="UP000505390"/>
    </source>
</evidence>
<dbReference type="GO" id="GO:0080120">
    <property type="term" value="P:CAAX-box protein maturation"/>
    <property type="evidence" value="ECO:0007669"/>
    <property type="project" value="UniProtKB-ARBA"/>
</dbReference>
<dbReference type="EMBL" id="CACTWD010000016">
    <property type="protein sequence ID" value="CAA4700099.1"/>
    <property type="molecule type" value="Genomic_DNA"/>
</dbReference>
<reference evidence="18 34" key="7">
    <citation type="submission" date="2020-01" db="EMBL/GenBank/DDBJ databases">
        <title>Analysis of Virulence and Antimicrobial Resistance Gene Carriage in Staphylococcus aureus Infections in Equids Using Whole Genome Sequencing.</title>
        <authorList>
            <person name="Little S.V."/>
            <person name="Hillhouse A.E."/>
            <person name="Cohen N.D."/>
            <person name="Lawhon S.D."/>
            <person name="Bryan L.K."/>
        </authorList>
    </citation>
    <scope>NUCLEOTIDE SEQUENCE [LARGE SCALE GENOMIC DNA]</scope>
    <source>
        <strain evidence="18 34">61-017</strain>
    </source>
</reference>
<evidence type="ECO:0000313" key="20">
    <source>
        <dbReference type="EMBL" id="RZH90723.1"/>
    </source>
</evidence>
<reference evidence="19 40" key="6">
    <citation type="journal article" date="2020" name="J. Antimicrob. Chemother.">
        <title>Detection of heterogeneous vancomycin intermediate resistance in MRSA isolates from Latin America.</title>
        <authorList>
            <person name="Castro B.E."/>
            <person name="Berrio M."/>
            <person name="Vargas M.L."/>
            <person name="Carvajal L.P."/>
            <person name="Millan L.V."/>
            <person name="Rios R."/>
            <person name="Hernandez A.K."/>
            <person name="Rincon S."/>
            <person name="Cubides P."/>
            <person name="Forero E."/>
            <person name="Dinh A."/>
            <person name="Seas C."/>
            <person name="Munita J.M."/>
            <person name="Arias C.A."/>
            <person name="Reyes J."/>
            <person name="Diaz L."/>
        </authorList>
    </citation>
    <scope>NUCLEOTIDE SEQUENCE [LARGE SCALE GENOMIC DNA]</scope>
    <source>
        <strain evidence="19 40">UE1097</strain>
    </source>
</reference>
<dbReference type="Proteomes" id="UP000459702">
    <property type="component" value="Unassembled WGS sequence"/>
</dbReference>
<evidence type="ECO:0000313" key="36">
    <source>
        <dbReference type="Proteomes" id="UP000478867"/>
    </source>
</evidence>
<evidence type="ECO:0000313" key="8">
    <source>
        <dbReference type="EMBL" id="CAA6134358.1"/>
    </source>
</evidence>
<evidence type="ECO:0000313" key="38">
    <source>
        <dbReference type="Proteomes" id="UP000507112"/>
    </source>
</evidence>
<sequence>MQKFKDFFYDDLSVTRGNYFLTLMAAFFITIILFIGIVVSEVHLLYSMLIVLVGLILLRLFKINLFSFKKLTLSQVIYIIGGALLIYGLDNLYLYFHDVPANEQQLEQAIRNTPFYISIFTVTIIPAIVEEIVFRGMIIRVIFRKHLFLGLIVSSLVFASLHESDTWIGYLPYLYSGLIFGLIYIKTKRLEVVIFMHFLNNLLALLFIIWR</sequence>
<evidence type="ECO:0000259" key="2">
    <source>
        <dbReference type="Pfam" id="PF02517"/>
    </source>
</evidence>
<evidence type="ECO:0000313" key="4">
    <source>
        <dbReference type="EMBL" id="CAA4165972.1"/>
    </source>
</evidence>
<evidence type="ECO:0000313" key="27">
    <source>
        <dbReference type="Proteomes" id="UP000294017"/>
    </source>
</evidence>
<keyword evidence="3" id="KW-0378">Hydrolase</keyword>
<reference evidence="37 38" key="8">
    <citation type="submission" date="2020-06" db="EMBL/GenBank/DDBJ databases">
        <authorList>
            <consortium name="Pathogen Informatics"/>
        </authorList>
    </citation>
    <scope>NUCLEOTIDE SEQUENCE [LARGE SCALE GENOMIC DNA]</scope>
    <source>
        <strain evidence="11 39">A13</strain>
        <strain evidence="12 38">MOS105</strain>
        <strain evidence="13">NCTC13131</strain>
        <strain evidence="23">NCTC8317</strain>
        <strain evidence="5 31">S040_N01_C01</strain>
        <strain evidence="4 29">S087_N01_C01</strain>
        <strain evidence="10 37">SG160</strain>
        <strain evidence="8 33">T012_N10_C04</strain>
        <strain evidence="6 28">T012_N16_C08</strain>
        <strain evidence="7 30">T065_N03_C06</strain>
        <strain evidence="9 32">T197_A02_C01</strain>
    </source>
</reference>
<dbReference type="KEGG" id="saur:SABB_01904"/>
<feature type="transmembrane region" description="Helical" evidence="1">
    <location>
        <begin position="167"/>
        <end position="185"/>
    </location>
</feature>
<feature type="transmembrane region" description="Helical" evidence="1">
    <location>
        <begin position="20"/>
        <end position="38"/>
    </location>
</feature>
<accession>A0A1E8X0E9</accession>
<evidence type="ECO:0000313" key="10">
    <source>
        <dbReference type="EMBL" id="CAC5811808.1"/>
    </source>
</evidence>
<dbReference type="Proteomes" id="UP000443506">
    <property type="component" value="Unassembled WGS sequence"/>
</dbReference>
<evidence type="ECO:0000313" key="35">
    <source>
        <dbReference type="Proteomes" id="UP000471199"/>
    </source>
</evidence>
<gene>
    <name evidence="15" type="primary">sdpA</name>
    <name evidence="3" type="ORF">CNH36_09500</name>
    <name evidence="20" type="ORF">EIG94_13995</name>
    <name evidence="21" type="ORF">EIH03_14950</name>
    <name evidence="14" type="ORF">EQ90_06910</name>
    <name evidence="16" type="ORF">GO814_13970</name>
    <name evidence="17" type="ORF">GO942_04250</name>
    <name evidence="19" type="ORF">GQX37_04730</name>
    <name evidence="18" type="ORF">GZ130_12820</name>
    <name evidence="15" type="ORF">LB359_07110</name>
    <name evidence="22" type="ORF">NCTC10702_02785</name>
    <name evidence="13" type="ORF">NCTC13131_06056</name>
    <name evidence="23" type="ORF">NCTC8317_01685</name>
    <name evidence="4" type="ORF">SAMEA1029512_02682</name>
    <name evidence="5" type="ORF">SAMEA1029528_02693</name>
    <name evidence="6" type="ORF">SAMEA2078260_02798</name>
    <name evidence="8" type="ORF">SAMEA2078588_02818</name>
    <name evidence="9" type="ORF">SAMEA2080344_02820</name>
    <name evidence="7" type="ORF">SAMEA2081063_02321</name>
    <name evidence="10" type="ORF">SAMEA4008575_02824</name>
    <name evidence="11" type="ORF">SAMEA4552975_00115</name>
    <name evidence="12" type="ORF">SAMEA70146418_02281</name>
</gene>
<dbReference type="PANTHER" id="PTHR36435">
    <property type="entry name" value="SLR1288 PROTEIN"/>
    <property type="match status" value="1"/>
</dbReference>
<dbReference type="EMBL" id="UHBY01000003">
    <property type="protein sequence ID" value="SUL36471.1"/>
    <property type="molecule type" value="Genomic_DNA"/>
</dbReference>
<evidence type="ECO:0000313" key="21">
    <source>
        <dbReference type="EMBL" id="RZI03863.1"/>
    </source>
</evidence>
<evidence type="ECO:0000313" key="11">
    <source>
        <dbReference type="EMBL" id="CAC6978951.1"/>
    </source>
</evidence>
<reference evidence="22 25" key="3">
    <citation type="submission" date="2018-06" db="EMBL/GenBank/DDBJ databases">
        <authorList>
            <consortium name="Pathogen Informatics"/>
            <person name="Doyle S."/>
        </authorList>
    </citation>
    <scope>NUCLEOTIDE SEQUENCE [LARGE SCALE GENOMIC DNA]</scope>
    <source>
        <strain evidence="22 25">NCTC10702</strain>
    </source>
</reference>
<evidence type="ECO:0000313" key="28">
    <source>
        <dbReference type="Proteomes" id="UP000442696"/>
    </source>
</evidence>
<dbReference type="EMBL" id="CAIHOM010000001">
    <property type="protein sequence ID" value="CAC6978951.1"/>
    <property type="molecule type" value="Genomic_DNA"/>
</dbReference>
<evidence type="ECO:0000313" key="40">
    <source>
        <dbReference type="Proteomes" id="UP000547874"/>
    </source>
</evidence>
<keyword evidence="14" id="KW-0645">Protease</keyword>
<dbReference type="RefSeq" id="WP_001168904.1">
    <property type="nucleotide sequence ID" value="NC_021670.1"/>
</dbReference>
<dbReference type="EMBL" id="JAIUEN010000048">
    <property type="protein sequence ID" value="MCE3362117.1"/>
    <property type="molecule type" value="Genomic_DNA"/>
</dbReference>
<keyword evidence="1" id="KW-1133">Transmembrane helix</keyword>
<dbReference type="Proteomes" id="UP000547874">
    <property type="component" value="Unassembled WGS sequence"/>
</dbReference>
<dbReference type="Proteomes" id="UP000443708">
    <property type="component" value="Unassembled WGS sequence"/>
</dbReference>
<evidence type="ECO:0000313" key="12">
    <source>
        <dbReference type="EMBL" id="CAC8228733.1"/>
    </source>
</evidence>
<dbReference type="OMA" id="DSIMIHF"/>
<dbReference type="Proteomes" id="UP000507485">
    <property type="component" value="Unassembled WGS sequence"/>
</dbReference>
<dbReference type="Proteomes" id="UP000505390">
    <property type="component" value="Unassembled WGS sequence"/>
</dbReference>
<feature type="transmembrane region" description="Helical" evidence="1">
    <location>
        <begin position="115"/>
        <end position="134"/>
    </location>
</feature>
<evidence type="ECO:0000313" key="15">
    <source>
        <dbReference type="EMBL" id="MCE3362117.1"/>
    </source>
</evidence>
<evidence type="ECO:0000313" key="31">
    <source>
        <dbReference type="Proteomes" id="UP000443708"/>
    </source>
</evidence>
<feature type="transmembrane region" description="Helical" evidence="1">
    <location>
        <begin position="192"/>
        <end position="210"/>
    </location>
</feature>
<dbReference type="Proteomes" id="UP001200271">
    <property type="component" value="Unassembled WGS sequence"/>
</dbReference>
<evidence type="ECO:0000313" key="33">
    <source>
        <dbReference type="Proteomes" id="UP000459702"/>
    </source>
</evidence>
<evidence type="ECO:0000313" key="22">
    <source>
        <dbReference type="EMBL" id="SUL36471.1"/>
    </source>
</evidence>
<dbReference type="Proteomes" id="UP000466646">
    <property type="component" value="Unassembled WGS sequence"/>
</dbReference>
<reference evidence="3 24" key="2">
    <citation type="submission" date="2017-09" db="EMBL/GenBank/DDBJ databases">
        <title>A single nucleotide polymorphism in the Staphylococcus aureus virulence regulator SaeR abolishes pathogenesis.</title>
        <authorList>
            <person name="Copin R.J."/>
            <person name="Sause W."/>
            <person name="Shopsin B."/>
            <person name="Torres V.J."/>
        </authorList>
    </citation>
    <scope>NUCLEOTIDE SEQUENCE [LARGE SCALE GENOMIC DNA]</scope>
    <source>
        <strain evidence="24">Newman</strain>
        <strain evidence="3">Newman_D2C</strain>
    </source>
</reference>
<reference evidence="14" key="1">
    <citation type="journal article" date="2015" name="J. Infect. Dis.">
        <title>Parallel Epidemics of Community-Associated Methicillin-Resistant Staphylococcus aureus USA300 Infection in North and South America.</title>
        <authorList>
            <person name="Planet P.J."/>
            <person name="Diaz L."/>
            <person name="Kolokotronis S.O."/>
            <person name="Narechania A."/>
            <person name="Reyes J."/>
            <person name="Xing G."/>
            <person name="Rincon S."/>
            <person name="Smith H."/>
            <person name="Panesso D."/>
            <person name="Ryan C."/>
            <person name="Smith D.P."/>
            <person name="Guzman M."/>
            <person name="Zurita J."/>
            <person name="Sebra R."/>
            <person name="Deikus G."/>
            <person name="Nolan R.L."/>
            <person name="Tenover F.C."/>
            <person name="Weinstock G.M."/>
            <person name="Robinson D.A."/>
            <person name="Arias C.A."/>
        </authorList>
    </citation>
    <scope>NUCLEOTIDE SEQUENCE</scope>
    <source>
        <strain evidence="14">CA15</strain>
    </source>
</reference>
<evidence type="ECO:0000313" key="3">
    <source>
        <dbReference type="EMBL" id="ATC71888.1"/>
    </source>
</evidence>
<dbReference type="MEROPS" id="G05.007"/>
<dbReference type="Proteomes" id="UP000251686">
    <property type="component" value="Unassembled WGS sequence"/>
</dbReference>
<organism evidence="14">
    <name type="scientific">Staphylococcus aureus</name>
    <dbReference type="NCBI Taxonomy" id="1280"/>
    <lineage>
        <taxon>Bacteria</taxon>
        <taxon>Bacillati</taxon>
        <taxon>Bacillota</taxon>
        <taxon>Bacilli</taxon>
        <taxon>Bacillales</taxon>
        <taxon>Staphylococcaceae</taxon>
        <taxon>Staphylococcus</taxon>
    </lineage>
</organism>
<evidence type="ECO:0000313" key="34">
    <source>
        <dbReference type="Proteomes" id="UP000466646"/>
    </source>
</evidence>
<dbReference type="Pfam" id="PF02517">
    <property type="entry name" value="Rce1-like"/>
    <property type="match status" value="1"/>
</dbReference>
<dbReference type="InterPro" id="IPR003675">
    <property type="entry name" value="Rce1/LyrA-like_dom"/>
</dbReference>
<evidence type="ECO:0000313" key="30">
    <source>
        <dbReference type="Proteomes" id="UP000443506"/>
    </source>
</evidence>
<evidence type="ECO:0000313" key="18">
    <source>
        <dbReference type="EMBL" id="NDP57457.1"/>
    </source>
</evidence>
<dbReference type="EMBL" id="CACURZ010000028">
    <property type="protein sequence ID" value="CAA6397112.1"/>
    <property type="molecule type" value="Genomic_DNA"/>
</dbReference>
<dbReference type="GO" id="GO:0006508">
    <property type="term" value="P:proteolysis"/>
    <property type="evidence" value="ECO:0007669"/>
    <property type="project" value="UniProtKB-KW"/>
</dbReference>
<evidence type="ECO:0000313" key="6">
    <source>
        <dbReference type="EMBL" id="CAA4401976.1"/>
    </source>
</evidence>
<dbReference type="EMBL" id="CACTPI010000020">
    <property type="protein sequence ID" value="CAA4166895.1"/>
    <property type="molecule type" value="Genomic_DNA"/>
</dbReference>
<evidence type="ECO:0000313" key="5">
    <source>
        <dbReference type="EMBL" id="CAA4166895.1"/>
    </source>
</evidence>
<dbReference type="GO" id="GO:0004175">
    <property type="term" value="F:endopeptidase activity"/>
    <property type="evidence" value="ECO:0007669"/>
    <property type="project" value="UniProtKB-ARBA"/>
</dbReference>
<dbReference type="EMBL" id="CACTQT010000028">
    <property type="protein sequence ID" value="CAA4401976.1"/>
    <property type="molecule type" value="Genomic_DNA"/>
</dbReference>
<dbReference type="EMBL" id="JAANEC010000046">
    <property type="protein sequence ID" value="NUY11857.1"/>
    <property type="molecule type" value="Genomic_DNA"/>
</dbReference>
<evidence type="ECO:0000313" key="14">
    <source>
        <dbReference type="EMBL" id="KMR36746.1"/>
    </source>
</evidence>